<reference evidence="4" key="1">
    <citation type="submission" date="2015-05" db="EMBL/GenBank/DDBJ databases">
        <authorList>
            <person name="Fogelqvist Johan"/>
        </authorList>
    </citation>
    <scope>NUCLEOTIDE SEQUENCE [LARGE SCALE GENOMIC DNA]</scope>
</reference>
<dbReference type="AlphaFoldDB" id="A0A0G4LNQ4"/>
<evidence type="ECO:0000313" key="3">
    <source>
        <dbReference type="EMBL" id="CRK23688.1"/>
    </source>
</evidence>
<dbReference type="Proteomes" id="UP000045706">
    <property type="component" value="Unassembled WGS sequence"/>
</dbReference>
<name>A0A0G4LNQ4_VERLO</name>
<feature type="region of interest" description="Disordered" evidence="1">
    <location>
        <begin position="373"/>
        <end position="443"/>
    </location>
</feature>
<keyword evidence="2" id="KW-0812">Transmembrane</keyword>
<dbReference type="EMBL" id="CVQI01015113">
    <property type="protein sequence ID" value="CRK23688.1"/>
    <property type="molecule type" value="Genomic_DNA"/>
</dbReference>
<feature type="compositionally biased region" description="Low complexity" evidence="1">
    <location>
        <begin position="193"/>
        <end position="203"/>
    </location>
</feature>
<keyword evidence="2" id="KW-0472">Membrane</keyword>
<evidence type="ECO:0000256" key="2">
    <source>
        <dbReference type="SAM" id="Phobius"/>
    </source>
</evidence>
<evidence type="ECO:0000313" key="4">
    <source>
        <dbReference type="Proteomes" id="UP000045706"/>
    </source>
</evidence>
<accession>A0A0G4LNQ4</accession>
<feature type="compositionally biased region" description="Basic and acidic residues" evidence="1">
    <location>
        <begin position="486"/>
        <end position="495"/>
    </location>
</feature>
<keyword evidence="2" id="KW-1133">Transmembrane helix</keyword>
<feature type="compositionally biased region" description="Basic and acidic residues" evidence="1">
    <location>
        <begin position="53"/>
        <end position="63"/>
    </location>
</feature>
<organism evidence="3 4">
    <name type="scientific">Verticillium longisporum</name>
    <name type="common">Verticillium dahliae var. longisporum</name>
    <dbReference type="NCBI Taxonomy" id="100787"/>
    <lineage>
        <taxon>Eukaryota</taxon>
        <taxon>Fungi</taxon>
        <taxon>Dikarya</taxon>
        <taxon>Ascomycota</taxon>
        <taxon>Pezizomycotina</taxon>
        <taxon>Sordariomycetes</taxon>
        <taxon>Hypocreomycetidae</taxon>
        <taxon>Glomerellales</taxon>
        <taxon>Plectosphaerellaceae</taxon>
        <taxon>Verticillium</taxon>
    </lineage>
</organism>
<evidence type="ECO:0000256" key="1">
    <source>
        <dbReference type="SAM" id="MobiDB-lite"/>
    </source>
</evidence>
<proteinExistence type="predicted"/>
<feature type="compositionally biased region" description="Polar residues" evidence="1">
    <location>
        <begin position="393"/>
        <end position="414"/>
    </location>
</feature>
<feature type="region of interest" description="Disordered" evidence="1">
    <location>
        <begin position="480"/>
        <end position="538"/>
    </location>
</feature>
<feature type="compositionally biased region" description="Polar residues" evidence="1">
    <location>
        <begin position="304"/>
        <end position="334"/>
    </location>
</feature>
<feature type="compositionally biased region" description="Low complexity" evidence="1">
    <location>
        <begin position="283"/>
        <end position="303"/>
    </location>
</feature>
<protein>
    <submittedName>
        <fullName evidence="3">Uncharacterized protein</fullName>
    </submittedName>
</protein>
<feature type="region of interest" description="Disordered" evidence="1">
    <location>
        <begin position="261"/>
        <end position="334"/>
    </location>
</feature>
<feature type="transmembrane region" description="Helical" evidence="2">
    <location>
        <begin position="20"/>
        <end position="43"/>
    </location>
</feature>
<gene>
    <name evidence="3" type="ORF">BN1723_013079</name>
</gene>
<feature type="region of interest" description="Disordered" evidence="1">
    <location>
        <begin position="53"/>
        <end position="105"/>
    </location>
</feature>
<feature type="region of interest" description="Disordered" evidence="1">
    <location>
        <begin position="193"/>
        <end position="247"/>
    </location>
</feature>
<sequence>MPPRVAAREEGGGGGLTVGWVLAIAIAGGALLFVSLAFILVTLTDRRNQRARLATESEARLQQDDDVSTETETQTKDGSFRPPRQRRRLTKSPQVSPRKTARRSLPHILPAIKHSGSLNIFGSPAGRKRKNSCNSWIDEDAIHGPKVDGQLSNRDELRLSIMMEPSAQKQGQSSVRPKSVVTMKPKFFATSNSATSMMASPSTPEEDRKGHRRRRSVVMPPPLNLRPIQGSPHEQDAAEADDLELPTRNLHTRRSIIAAGGIPTEIPSSPVVARPLPDPTLLSKTPSPTRRRSQSTTPSRGPSNASSTYSNPGPTMSPTLILRPQNSINRGSPTHISPLGASIVQLRRMNSQVSAYSDASSAATAADDVADLRGGGFSPERSNSRAGRAGRQNYLSMGTPSPKSRNGIRSNRNSVKGRPASVAPKMNSLEEKENGESTVPVLTRGGLKGSLRTAESPKRRLSVRFAEVKEPIFVDALEMPEDDAEEVSRGRERTRTPTRNRASADSLGLYDKDGFLMSSPERFPSSVAEGRQGGALRI</sequence>